<sequence length="134" mass="14696">MNIDEQRKAFQTMAGTAANHNLAQQADAILAGFDDAILPLKSRADTLGVELKKPPDTLSMLNTLIAAKSADGFTALHLWRIGSSTAHGYHWSDTQRPDSHLFDDSGFDMALHAARLFVREAMATYERRAGLIGR</sequence>
<organism evidence="1 2">
    <name type="scientific">Mycolicibacterium wolinskyi</name>
    <dbReference type="NCBI Taxonomy" id="59750"/>
    <lineage>
        <taxon>Bacteria</taxon>
        <taxon>Bacillati</taxon>
        <taxon>Actinomycetota</taxon>
        <taxon>Actinomycetes</taxon>
        <taxon>Mycobacteriales</taxon>
        <taxon>Mycobacteriaceae</taxon>
        <taxon>Mycolicibacterium</taxon>
    </lineage>
</organism>
<evidence type="ECO:0000313" key="2">
    <source>
        <dbReference type="Proteomes" id="UP000193964"/>
    </source>
</evidence>
<accession>A0A1X2FK20</accession>
<evidence type="ECO:0000313" key="1">
    <source>
        <dbReference type="EMBL" id="ORX18772.1"/>
    </source>
</evidence>
<reference evidence="1 2" key="1">
    <citation type="submission" date="2016-01" db="EMBL/GenBank/DDBJ databases">
        <title>The new phylogeny of the genus Mycobacterium.</title>
        <authorList>
            <person name="Tarcisio F."/>
            <person name="Conor M."/>
            <person name="Antonella G."/>
            <person name="Elisabetta G."/>
            <person name="Giulia F.S."/>
            <person name="Sara T."/>
            <person name="Anna F."/>
            <person name="Clotilde B."/>
            <person name="Roberto B."/>
            <person name="Veronica D.S."/>
            <person name="Fabio R."/>
            <person name="Monica P."/>
            <person name="Olivier J."/>
            <person name="Enrico T."/>
            <person name="Nicola S."/>
        </authorList>
    </citation>
    <scope>NUCLEOTIDE SEQUENCE [LARGE SCALE GENOMIC DNA]</scope>
    <source>
        <strain evidence="1 2">ATCC 700010</strain>
    </source>
</reference>
<dbReference type="EMBL" id="LQQA01000004">
    <property type="protein sequence ID" value="ORX18772.1"/>
    <property type="molecule type" value="Genomic_DNA"/>
</dbReference>
<dbReference type="Proteomes" id="UP000193964">
    <property type="component" value="Unassembled WGS sequence"/>
</dbReference>
<comment type="caution">
    <text evidence="1">The sequence shown here is derived from an EMBL/GenBank/DDBJ whole genome shotgun (WGS) entry which is preliminary data.</text>
</comment>
<name>A0A1X2FK20_9MYCO</name>
<dbReference type="OrthoDB" id="4045431at2"/>
<proteinExistence type="predicted"/>
<protein>
    <submittedName>
        <fullName evidence="1">Uncharacterized protein</fullName>
    </submittedName>
</protein>
<dbReference type="AlphaFoldDB" id="A0A1X2FK20"/>
<dbReference type="RefSeq" id="WP_085142008.1">
    <property type="nucleotide sequence ID" value="NZ_JACKUA010000038.1"/>
</dbReference>
<gene>
    <name evidence="1" type="ORF">AWC31_12360</name>
</gene>